<dbReference type="GeneID" id="5547124"/>
<dbReference type="GO" id="GO:0016020">
    <property type="term" value="C:membrane"/>
    <property type="evidence" value="ECO:0007669"/>
    <property type="project" value="TreeGrafter"/>
</dbReference>
<protein>
    <recommendedName>
        <fullName evidence="3">Flavodoxin-like domain-containing protein</fullName>
    </recommendedName>
</protein>
<evidence type="ECO:0000313" key="4">
    <source>
        <dbReference type="EMBL" id="EDO18808.1"/>
    </source>
</evidence>
<sequence>MVKIAIISYSMYGHVDTLARKIKEGIESAGGKVDLFRVEETLPPAVLEKMHAVPRDETIPIIDNETLVKYDAFLLGIPTRYGNCSAQWSAFWDKTGGLWVQGTLAGKAAGIFVCSGTYGGGQESTVKNNLSYLAHHGIVFIPLGYKETFADLANLDEVHGGSPWGAGTLAGSDGSRAPSELELRLAKIQGKRFYEIVNRMFPETLKDSAKKAVAGNAAQKGQQQGQGQAQAAQQSGKQAVQQGKQTATKAAEDKGSHCCTII</sequence>
<dbReference type="GO" id="GO:0160020">
    <property type="term" value="P:positive regulation of ferroptosis"/>
    <property type="evidence" value="ECO:0007669"/>
    <property type="project" value="UniProtKB-ARBA"/>
</dbReference>
<dbReference type="KEGG" id="vpo:Kpol_1028p84"/>
<dbReference type="eggNOG" id="KOG3135">
    <property type="taxonomic scope" value="Eukaryota"/>
</dbReference>
<evidence type="ECO:0000259" key="3">
    <source>
        <dbReference type="PROSITE" id="PS50902"/>
    </source>
</evidence>
<gene>
    <name evidence="4" type="ORF">Kpol_1028p84</name>
</gene>
<dbReference type="PANTHER" id="PTHR30546">
    <property type="entry name" value="FLAVODOXIN-RELATED PROTEIN WRBA-RELATED"/>
    <property type="match status" value="1"/>
</dbReference>
<dbReference type="NCBIfam" id="TIGR01755">
    <property type="entry name" value="flav_wrbA"/>
    <property type="match status" value="1"/>
</dbReference>
<dbReference type="InterPro" id="IPR010089">
    <property type="entry name" value="Flavoprotein_WrbA-like"/>
</dbReference>
<dbReference type="FunFam" id="3.40.50.360:FF:000001">
    <property type="entry name" value="NAD(P)H dehydrogenase (Quinone) FQR1-like"/>
    <property type="match status" value="1"/>
</dbReference>
<dbReference type="GO" id="GO:0032126">
    <property type="term" value="C:eisosome"/>
    <property type="evidence" value="ECO:0007669"/>
    <property type="project" value="UniProtKB-ARBA"/>
</dbReference>
<dbReference type="PhylomeDB" id="A7TG51"/>
<dbReference type="STRING" id="436907.A7TG51"/>
<dbReference type="Pfam" id="PF00258">
    <property type="entry name" value="Flavodoxin_1"/>
    <property type="match status" value="1"/>
</dbReference>
<dbReference type="EMBL" id="DS480385">
    <property type="protein sequence ID" value="EDO18808.1"/>
    <property type="molecule type" value="Genomic_DNA"/>
</dbReference>
<accession>A7TG51</accession>
<feature type="compositionally biased region" description="Low complexity" evidence="2">
    <location>
        <begin position="216"/>
        <end position="245"/>
    </location>
</feature>
<dbReference type="InterPro" id="IPR008254">
    <property type="entry name" value="Flavodoxin/NO_synth"/>
</dbReference>
<evidence type="ECO:0000313" key="5">
    <source>
        <dbReference type="Proteomes" id="UP000000267"/>
    </source>
</evidence>
<dbReference type="AlphaFoldDB" id="A7TG51"/>
<feature type="region of interest" description="Disordered" evidence="2">
    <location>
        <begin position="216"/>
        <end position="262"/>
    </location>
</feature>
<evidence type="ECO:0000256" key="1">
    <source>
        <dbReference type="ARBA" id="ARBA00006961"/>
    </source>
</evidence>
<dbReference type="Proteomes" id="UP000000267">
    <property type="component" value="Unassembled WGS sequence"/>
</dbReference>
<dbReference type="SUPFAM" id="SSF52218">
    <property type="entry name" value="Flavoproteins"/>
    <property type="match status" value="1"/>
</dbReference>
<dbReference type="OMA" id="HGMPYIP"/>
<reference evidence="4 5" key="1">
    <citation type="journal article" date="2007" name="Proc. Natl. Acad. Sci. U.S.A.">
        <title>Independent sorting-out of thousands of duplicated gene pairs in two yeast species descended from a whole-genome duplication.</title>
        <authorList>
            <person name="Scannell D.R."/>
            <person name="Frank A.C."/>
            <person name="Conant G.C."/>
            <person name="Byrne K.P."/>
            <person name="Woolfit M."/>
            <person name="Wolfe K.H."/>
        </authorList>
    </citation>
    <scope>NUCLEOTIDE SEQUENCE [LARGE SCALE GENOMIC DNA]</scope>
    <source>
        <strain evidence="5">ATCC 22028 / DSM 70294 / BCRC 21397 / CBS 2163 / NBRC 10782 / NRRL Y-8283 / UCD 57-17</strain>
    </source>
</reference>
<proteinExistence type="inferred from homology"/>
<dbReference type="GO" id="GO:0003955">
    <property type="term" value="F:NAD(P)H dehydrogenase (quinone) activity"/>
    <property type="evidence" value="ECO:0007669"/>
    <property type="project" value="InterPro"/>
</dbReference>
<dbReference type="HOGENOM" id="CLU_051402_0_0_1"/>
<dbReference type="NCBIfam" id="NF002999">
    <property type="entry name" value="PRK03767.1"/>
    <property type="match status" value="1"/>
</dbReference>
<dbReference type="PROSITE" id="PS50902">
    <property type="entry name" value="FLAVODOXIN_LIKE"/>
    <property type="match status" value="1"/>
</dbReference>
<dbReference type="InterPro" id="IPR029039">
    <property type="entry name" value="Flavoprotein-like_sf"/>
</dbReference>
<comment type="similarity">
    <text evidence="1">Belongs to the WrbA family.</text>
</comment>
<dbReference type="RefSeq" id="XP_001646666.1">
    <property type="nucleotide sequence ID" value="XM_001646616.1"/>
</dbReference>
<dbReference type="OrthoDB" id="504689at2759"/>
<dbReference type="InParanoid" id="A7TG51"/>
<dbReference type="PANTHER" id="PTHR30546:SF23">
    <property type="entry name" value="FLAVOPROTEIN-LIKE PROTEIN YCP4-RELATED"/>
    <property type="match status" value="1"/>
</dbReference>
<name>A7TG51_VANPO</name>
<dbReference type="Gene3D" id="3.40.50.360">
    <property type="match status" value="1"/>
</dbReference>
<keyword evidence="5" id="KW-1185">Reference proteome</keyword>
<organism evidence="5">
    <name type="scientific">Vanderwaltozyma polyspora (strain ATCC 22028 / DSM 70294 / BCRC 21397 / CBS 2163 / NBRC 10782 / NRRL Y-8283 / UCD 57-17)</name>
    <name type="common">Kluyveromyces polysporus</name>
    <dbReference type="NCBI Taxonomy" id="436907"/>
    <lineage>
        <taxon>Eukaryota</taxon>
        <taxon>Fungi</taxon>
        <taxon>Dikarya</taxon>
        <taxon>Ascomycota</taxon>
        <taxon>Saccharomycotina</taxon>
        <taxon>Saccharomycetes</taxon>
        <taxon>Saccharomycetales</taxon>
        <taxon>Saccharomycetaceae</taxon>
        <taxon>Vanderwaltozyma</taxon>
    </lineage>
</organism>
<dbReference type="GO" id="GO:0010181">
    <property type="term" value="F:FMN binding"/>
    <property type="evidence" value="ECO:0007669"/>
    <property type="project" value="InterPro"/>
</dbReference>
<feature type="domain" description="Flavodoxin-like" evidence="3">
    <location>
        <begin position="4"/>
        <end position="193"/>
    </location>
</feature>
<evidence type="ECO:0000256" key="2">
    <source>
        <dbReference type="SAM" id="MobiDB-lite"/>
    </source>
</evidence>